<keyword evidence="5 10" id="KW-0346">Stress response</keyword>
<dbReference type="InterPro" id="IPR000740">
    <property type="entry name" value="GrpE"/>
</dbReference>
<dbReference type="PANTHER" id="PTHR21237:SF23">
    <property type="entry name" value="GRPE PROTEIN HOMOLOG, MITOCHONDRIAL"/>
    <property type="match status" value="1"/>
</dbReference>
<dbReference type="NCBIfam" id="NF010737">
    <property type="entry name" value="PRK14139.1"/>
    <property type="match status" value="1"/>
</dbReference>
<dbReference type="FunFam" id="2.30.22.10:FF:000001">
    <property type="entry name" value="Protein GrpE"/>
    <property type="match status" value="1"/>
</dbReference>
<dbReference type="GO" id="GO:0006457">
    <property type="term" value="P:protein folding"/>
    <property type="evidence" value="ECO:0007669"/>
    <property type="project" value="InterPro"/>
</dbReference>
<keyword evidence="15" id="KW-1185">Reference proteome</keyword>
<dbReference type="NCBIfam" id="NF010748">
    <property type="entry name" value="PRK14150.1"/>
    <property type="match status" value="1"/>
</dbReference>
<evidence type="ECO:0000256" key="13">
    <source>
        <dbReference type="SAM" id="MobiDB-lite"/>
    </source>
</evidence>
<evidence type="ECO:0000256" key="12">
    <source>
        <dbReference type="RuleBase" id="RU004478"/>
    </source>
</evidence>
<evidence type="ECO:0000256" key="2">
    <source>
        <dbReference type="ARBA" id="ARBA00009054"/>
    </source>
</evidence>
<name>A0A081NEQ5_9GAMM</name>
<reference evidence="14 15" key="1">
    <citation type="submission" date="2014-06" db="EMBL/GenBank/DDBJ databases">
        <title>Whole Genome Sequences of Three Symbiotic Endozoicomonas Bacteria.</title>
        <authorList>
            <person name="Neave M.J."/>
            <person name="Apprill A."/>
            <person name="Voolstra C.R."/>
        </authorList>
    </citation>
    <scope>NUCLEOTIDE SEQUENCE [LARGE SCALE GENOMIC DNA]</scope>
    <source>
        <strain evidence="14 15">DSM 25634</strain>
    </source>
</reference>
<comment type="caution">
    <text evidence="14">The sequence shown here is derived from an EMBL/GenBank/DDBJ whole genome shotgun (WGS) entry which is preliminary data.</text>
</comment>
<sequence length="193" mass="21434">MTVENNKPEEQVEEVVEQQAEESLLNEDGGVELDSESDLTDGLENQLEALNEELAKAKDQTLRATAEMQNIKRRAEQDVEKAHKFALEKFVDALIPVVDSLEKGIESAEQAEGAHEALVEGMNLTLKQFLGALGRFSVEQEDPNGQPFDPNFHQAMSMVPNPDVETNTVIDVFQKGYKLNGRLIRPAMVVVSK</sequence>
<evidence type="ECO:0000313" key="14">
    <source>
        <dbReference type="EMBL" id="KEQ16928.1"/>
    </source>
</evidence>
<dbReference type="EMBL" id="JOKH01000004">
    <property type="protein sequence ID" value="KEQ16928.1"/>
    <property type="molecule type" value="Genomic_DNA"/>
</dbReference>
<dbReference type="HAMAP" id="MF_01151">
    <property type="entry name" value="GrpE"/>
    <property type="match status" value="1"/>
</dbReference>
<feature type="compositionally biased region" description="Acidic residues" evidence="13">
    <location>
        <begin position="29"/>
        <end position="39"/>
    </location>
</feature>
<dbReference type="GO" id="GO:0005829">
    <property type="term" value="C:cytosol"/>
    <property type="evidence" value="ECO:0007669"/>
    <property type="project" value="TreeGrafter"/>
</dbReference>
<comment type="subcellular location">
    <subcellularLocation>
        <location evidence="1 10">Cytoplasm</location>
    </subcellularLocation>
</comment>
<keyword evidence="4 10" id="KW-0963">Cytoplasm</keyword>
<dbReference type="PANTHER" id="PTHR21237">
    <property type="entry name" value="GRPE PROTEIN"/>
    <property type="match status" value="1"/>
</dbReference>
<comment type="function">
    <text evidence="7 10 11">Participates actively in the response to hyperosmotic and heat shock by preventing the aggregation of stress-denatured proteins, in association with DnaK and GrpE. It is the nucleotide exchange factor for DnaK and may function as a thermosensor. Unfolded proteins bind initially to DnaJ; upon interaction with the DnaJ-bound protein, DnaK hydrolyzes its bound ATP, resulting in the formation of a stable complex. GrpE releases ADP from DnaK; ATP binding to DnaK triggers the release of the substrate protein, thus completing the reaction cycle. Several rounds of ATP-dependent interactions between DnaJ, DnaK and GrpE are required for fully efficient folding.</text>
</comment>
<evidence type="ECO:0000256" key="5">
    <source>
        <dbReference type="ARBA" id="ARBA00023016"/>
    </source>
</evidence>
<dbReference type="GO" id="GO:0000774">
    <property type="term" value="F:adenyl-nucleotide exchange factor activity"/>
    <property type="evidence" value="ECO:0007669"/>
    <property type="project" value="InterPro"/>
</dbReference>
<evidence type="ECO:0000256" key="4">
    <source>
        <dbReference type="ARBA" id="ARBA00022490"/>
    </source>
</evidence>
<feature type="compositionally biased region" description="Acidic residues" evidence="13">
    <location>
        <begin position="11"/>
        <end position="20"/>
    </location>
</feature>
<dbReference type="STRING" id="1137799.GZ78_20035"/>
<dbReference type="Gene3D" id="2.30.22.10">
    <property type="entry name" value="Head domain of nucleotide exchange factor GrpE"/>
    <property type="match status" value="1"/>
</dbReference>
<evidence type="ECO:0000256" key="11">
    <source>
        <dbReference type="RuleBase" id="RU000639"/>
    </source>
</evidence>
<dbReference type="RefSeq" id="WP_034839220.1">
    <property type="nucleotide sequence ID" value="NZ_JOKH01000004.1"/>
</dbReference>
<feature type="region of interest" description="Disordered" evidence="13">
    <location>
        <begin position="1"/>
        <end position="39"/>
    </location>
</feature>
<evidence type="ECO:0000256" key="6">
    <source>
        <dbReference type="ARBA" id="ARBA00023186"/>
    </source>
</evidence>
<evidence type="ECO:0000256" key="3">
    <source>
        <dbReference type="ARBA" id="ARBA00011738"/>
    </source>
</evidence>
<keyword evidence="6 10" id="KW-0143">Chaperone</keyword>
<dbReference type="eggNOG" id="COG0576">
    <property type="taxonomic scope" value="Bacteria"/>
</dbReference>
<dbReference type="InterPro" id="IPR013805">
    <property type="entry name" value="GrpE_CC"/>
</dbReference>
<evidence type="ECO:0000313" key="15">
    <source>
        <dbReference type="Proteomes" id="UP000028073"/>
    </source>
</evidence>
<evidence type="ECO:0000256" key="7">
    <source>
        <dbReference type="ARBA" id="ARBA00053401"/>
    </source>
</evidence>
<dbReference type="InterPro" id="IPR009012">
    <property type="entry name" value="GrpE_head"/>
</dbReference>
<protein>
    <recommendedName>
        <fullName evidence="8 10">Protein GrpE</fullName>
    </recommendedName>
    <alternativeName>
        <fullName evidence="9 10">HSP-70 cofactor</fullName>
    </alternativeName>
</protein>
<evidence type="ECO:0000256" key="9">
    <source>
        <dbReference type="ARBA" id="ARBA00076414"/>
    </source>
</evidence>
<feature type="compositionally biased region" description="Basic and acidic residues" evidence="13">
    <location>
        <begin position="1"/>
        <end position="10"/>
    </location>
</feature>
<evidence type="ECO:0000256" key="10">
    <source>
        <dbReference type="HAMAP-Rule" id="MF_01151"/>
    </source>
</evidence>
<dbReference type="PROSITE" id="PS01071">
    <property type="entry name" value="GRPE"/>
    <property type="match status" value="1"/>
</dbReference>
<dbReference type="NCBIfam" id="NF010749">
    <property type="entry name" value="PRK14151.1"/>
    <property type="match status" value="1"/>
</dbReference>
<organism evidence="14 15">
    <name type="scientific">Endozoicomonas numazuensis</name>
    <dbReference type="NCBI Taxonomy" id="1137799"/>
    <lineage>
        <taxon>Bacteria</taxon>
        <taxon>Pseudomonadati</taxon>
        <taxon>Pseudomonadota</taxon>
        <taxon>Gammaproteobacteria</taxon>
        <taxon>Oceanospirillales</taxon>
        <taxon>Endozoicomonadaceae</taxon>
        <taxon>Endozoicomonas</taxon>
    </lineage>
</organism>
<evidence type="ECO:0000256" key="8">
    <source>
        <dbReference type="ARBA" id="ARBA00072274"/>
    </source>
</evidence>
<evidence type="ECO:0000256" key="1">
    <source>
        <dbReference type="ARBA" id="ARBA00004496"/>
    </source>
</evidence>
<dbReference type="Proteomes" id="UP000028073">
    <property type="component" value="Unassembled WGS sequence"/>
</dbReference>
<dbReference type="NCBIfam" id="NF010738">
    <property type="entry name" value="PRK14140.1"/>
    <property type="match status" value="1"/>
</dbReference>
<dbReference type="SUPFAM" id="SSF51064">
    <property type="entry name" value="Head domain of nucleotide exchange factor GrpE"/>
    <property type="match status" value="1"/>
</dbReference>
<dbReference type="GO" id="GO:0051082">
    <property type="term" value="F:unfolded protein binding"/>
    <property type="evidence" value="ECO:0007669"/>
    <property type="project" value="TreeGrafter"/>
</dbReference>
<gene>
    <name evidence="10" type="primary">grpE</name>
    <name evidence="14" type="ORF">GZ78_20035</name>
</gene>
<proteinExistence type="inferred from homology"/>
<dbReference type="GO" id="GO:0042803">
    <property type="term" value="F:protein homodimerization activity"/>
    <property type="evidence" value="ECO:0007669"/>
    <property type="project" value="InterPro"/>
</dbReference>
<dbReference type="OrthoDB" id="9789811at2"/>
<comment type="subunit">
    <text evidence="3 10">Homodimer.</text>
</comment>
<dbReference type="CDD" id="cd00446">
    <property type="entry name" value="GrpE"/>
    <property type="match status" value="1"/>
</dbReference>
<dbReference type="SUPFAM" id="SSF58014">
    <property type="entry name" value="Coiled-coil domain of nucleotide exchange factor GrpE"/>
    <property type="match status" value="1"/>
</dbReference>
<dbReference type="Gene3D" id="3.90.20.20">
    <property type="match status" value="1"/>
</dbReference>
<dbReference type="PRINTS" id="PR00773">
    <property type="entry name" value="GRPEPROTEIN"/>
</dbReference>
<dbReference type="Pfam" id="PF01025">
    <property type="entry name" value="GrpE"/>
    <property type="match status" value="1"/>
</dbReference>
<dbReference type="AlphaFoldDB" id="A0A081NEQ5"/>
<accession>A0A081NEQ5</accession>
<comment type="similarity">
    <text evidence="2 10 12">Belongs to the GrpE family.</text>
</comment>
<dbReference type="GO" id="GO:0051087">
    <property type="term" value="F:protein-folding chaperone binding"/>
    <property type="evidence" value="ECO:0007669"/>
    <property type="project" value="InterPro"/>
</dbReference>